<comment type="caution">
    <text evidence="2">The sequence shown here is derived from an EMBL/GenBank/DDBJ whole genome shotgun (WGS) entry which is preliminary data.</text>
</comment>
<accession>A0ABU6T128</accession>
<evidence type="ECO:0000313" key="2">
    <source>
        <dbReference type="EMBL" id="MED6141986.1"/>
    </source>
</evidence>
<evidence type="ECO:0000256" key="1">
    <source>
        <dbReference type="SAM" id="MobiDB-lite"/>
    </source>
</evidence>
<proteinExistence type="predicted"/>
<organism evidence="2 3">
    <name type="scientific">Stylosanthes scabra</name>
    <dbReference type="NCBI Taxonomy" id="79078"/>
    <lineage>
        <taxon>Eukaryota</taxon>
        <taxon>Viridiplantae</taxon>
        <taxon>Streptophyta</taxon>
        <taxon>Embryophyta</taxon>
        <taxon>Tracheophyta</taxon>
        <taxon>Spermatophyta</taxon>
        <taxon>Magnoliopsida</taxon>
        <taxon>eudicotyledons</taxon>
        <taxon>Gunneridae</taxon>
        <taxon>Pentapetalae</taxon>
        <taxon>rosids</taxon>
        <taxon>fabids</taxon>
        <taxon>Fabales</taxon>
        <taxon>Fabaceae</taxon>
        <taxon>Papilionoideae</taxon>
        <taxon>50 kb inversion clade</taxon>
        <taxon>dalbergioids sensu lato</taxon>
        <taxon>Dalbergieae</taxon>
        <taxon>Pterocarpus clade</taxon>
        <taxon>Stylosanthes</taxon>
    </lineage>
</organism>
<keyword evidence="3" id="KW-1185">Reference proteome</keyword>
<dbReference type="Proteomes" id="UP001341840">
    <property type="component" value="Unassembled WGS sequence"/>
</dbReference>
<gene>
    <name evidence="2" type="ORF">PIB30_108974</name>
</gene>
<evidence type="ECO:0000313" key="3">
    <source>
        <dbReference type="Proteomes" id="UP001341840"/>
    </source>
</evidence>
<reference evidence="2 3" key="1">
    <citation type="journal article" date="2023" name="Plants (Basel)">
        <title>Bridging the Gap: Combining Genomics and Transcriptomics Approaches to Understand Stylosanthes scabra, an Orphan Legume from the Brazilian Caatinga.</title>
        <authorList>
            <person name="Ferreira-Neto J.R.C."/>
            <person name="da Silva M.D."/>
            <person name="Binneck E."/>
            <person name="de Melo N.F."/>
            <person name="da Silva R.H."/>
            <person name="de Melo A.L.T.M."/>
            <person name="Pandolfi V."/>
            <person name="Bustamante F.O."/>
            <person name="Brasileiro-Vidal A.C."/>
            <person name="Benko-Iseppon A.M."/>
        </authorList>
    </citation>
    <scope>NUCLEOTIDE SEQUENCE [LARGE SCALE GENOMIC DNA]</scope>
    <source>
        <tissue evidence="2">Leaves</tissue>
    </source>
</reference>
<feature type="region of interest" description="Disordered" evidence="1">
    <location>
        <begin position="1"/>
        <end position="29"/>
    </location>
</feature>
<dbReference type="EMBL" id="JASCZI010065747">
    <property type="protein sequence ID" value="MED6141986.1"/>
    <property type="molecule type" value="Genomic_DNA"/>
</dbReference>
<sequence>MGPRKEIQKKRRHDGEGSSRRNEPSHPLASWFNNPQAFEAFITKWEKRKFVTPRYRVIPLDAIANVCGLSMEGHRFMGGIHAHESWGPYALQRGLNAIGYNDPIGQRQRPSVNKLSTEMRILHYLITYTLLPRGGNHGILQHDDILL</sequence>
<name>A0ABU6T128_9FABA</name>
<feature type="compositionally biased region" description="Basic and acidic residues" evidence="1">
    <location>
        <begin position="13"/>
        <end position="24"/>
    </location>
</feature>
<protein>
    <submittedName>
        <fullName evidence="2">Uncharacterized protein</fullName>
    </submittedName>
</protein>
<feature type="non-terminal residue" evidence="2">
    <location>
        <position position="147"/>
    </location>
</feature>